<dbReference type="KEGG" id="sbae:DSM104329_03955"/>
<keyword evidence="2" id="KW-1185">Reference proteome</keyword>
<protein>
    <recommendedName>
        <fullName evidence="3">DUF4267 domain-containing protein</fullName>
    </recommendedName>
</protein>
<sequence>MAIGRIAIGGALVIAPAAVARRWIGADGDRESVQVMARALGVRDLVLGLIALHTLDHSEVGPRWQRTLAACDLVDLTATVVGRNALPAAGAAGTVALAGGAAAVELWAAGKLG</sequence>
<dbReference type="Proteomes" id="UP001162834">
    <property type="component" value="Chromosome"/>
</dbReference>
<gene>
    <name evidence="1" type="ORF">DSM104329_03955</name>
</gene>
<reference evidence="1" key="1">
    <citation type="journal article" date="2022" name="Int. J. Syst. Evol. Microbiol.">
        <title>Pseudomonas aegrilactucae sp. nov. and Pseudomonas morbosilactucae sp. nov., pathogens causing bacterial rot of lettuce in Japan.</title>
        <authorList>
            <person name="Sawada H."/>
            <person name="Fujikawa T."/>
            <person name="Satou M."/>
        </authorList>
    </citation>
    <scope>NUCLEOTIDE SEQUENCE</scope>
    <source>
        <strain evidence="1">0166_1</strain>
    </source>
</reference>
<dbReference type="AlphaFoldDB" id="A0A9E6Y0R0"/>
<proteinExistence type="predicted"/>
<dbReference type="EMBL" id="CP087164">
    <property type="protein sequence ID" value="UGS37538.1"/>
    <property type="molecule type" value="Genomic_DNA"/>
</dbReference>
<evidence type="ECO:0000313" key="2">
    <source>
        <dbReference type="Proteomes" id="UP001162834"/>
    </source>
</evidence>
<evidence type="ECO:0008006" key="3">
    <source>
        <dbReference type="Google" id="ProtNLM"/>
    </source>
</evidence>
<name>A0A9E6Y0R0_9ACTN</name>
<accession>A0A9E6Y0R0</accession>
<evidence type="ECO:0000313" key="1">
    <source>
        <dbReference type="EMBL" id="UGS37538.1"/>
    </source>
</evidence>
<organism evidence="1 2">
    <name type="scientific">Capillimicrobium parvum</name>
    <dbReference type="NCBI Taxonomy" id="2884022"/>
    <lineage>
        <taxon>Bacteria</taxon>
        <taxon>Bacillati</taxon>
        <taxon>Actinomycetota</taxon>
        <taxon>Thermoleophilia</taxon>
        <taxon>Solirubrobacterales</taxon>
        <taxon>Capillimicrobiaceae</taxon>
        <taxon>Capillimicrobium</taxon>
    </lineage>
</organism>